<comment type="caution">
    <text evidence="1">The sequence shown here is derived from an EMBL/GenBank/DDBJ whole genome shotgun (WGS) entry which is preliminary data.</text>
</comment>
<evidence type="ECO:0000313" key="1">
    <source>
        <dbReference type="EMBL" id="MBP1841574.1"/>
    </source>
</evidence>
<reference evidence="1" key="1">
    <citation type="submission" date="2021-03" db="EMBL/GenBank/DDBJ databases">
        <title>Genomic Encyclopedia of Type Strains, Phase IV (KMG-IV): sequencing the most valuable type-strain genomes for metagenomic binning, comparative biology and taxonomic classification.</title>
        <authorList>
            <person name="Goeker M."/>
        </authorList>
    </citation>
    <scope>NUCLEOTIDE SEQUENCE</scope>
    <source>
        <strain evidence="1">DSM 15523</strain>
        <strain evidence="2 4">DSM 16476</strain>
    </source>
</reference>
<dbReference type="AlphaFoldDB" id="A0A9X0YPY6"/>
<dbReference type="Proteomes" id="UP001138672">
    <property type="component" value="Unassembled WGS sequence"/>
</dbReference>
<dbReference type="RefSeq" id="WP_057781784.1">
    <property type="nucleotide sequence ID" value="NZ_JAGGJQ010000012.1"/>
</dbReference>
<accession>A0A9X0YPY6</accession>
<dbReference type="OrthoDB" id="1046747at2"/>
<evidence type="ECO:0000313" key="2">
    <source>
        <dbReference type="EMBL" id="MDQ0337033.1"/>
    </source>
</evidence>
<gene>
    <name evidence="1" type="ORF">J2Z56_003511</name>
    <name evidence="2" type="ORF">J2Z57_003494</name>
</gene>
<name>A0A9X0YPY6_9FLAO</name>
<dbReference type="EMBL" id="JAUSUU010000013">
    <property type="protein sequence ID" value="MDQ0337033.1"/>
    <property type="molecule type" value="Genomic_DNA"/>
</dbReference>
<organism evidence="1 3">
    <name type="scientific">Formosa algae</name>
    <dbReference type="NCBI Taxonomy" id="225843"/>
    <lineage>
        <taxon>Bacteria</taxon>
        <taxon>Pseudomonadati</taxon>
        <taxon>Bacteroidota</taxon>
        <taxon>Flavobacteriia</taxon>
        <taxon>Flavobacteriales</taxon>
        <taxon>Flavobacteriaceae</taxon>
        <taxon>Formosa</taxon>
    </lineage>
</organism>
<sequence>MKNRDHLFESELNSYTIYNKNEDLIEFGKCYTDGSILKKTIYERVTNGNIQKTIEKKASGETLSYWTYKYDSNDNLIEIKTYDAENNLTDIQSNTYDKNENNTEIVFKKPNSNIGKKYVYKYNADNKKLKN</sequence>
<evidence type="ECO:0000313" key="4">
    <source>
        <dbReference type="Proteomes" id="UP001231587"/>
    </source>
</evidence>
<keyword evidence="4" id="KW-1185">Reference proteome</keyword>
<proteinExistence type="predicted"/>
<protein>
    <submittedName>
        <fullName evidence="1">YD repeat-containing protein</fullName>
    </submittedName>
</protein>
<dbReference type="Proteomes" id="UP001231587">
    <property type="component" value="Unassembled WGS sequence"/>
</dbReference>
<dbReference type="EMBL" id="JAGGJQ010000012">
    <property type="protein sequence ID" value="MBP1841574.1"/>
    <property type="molecule type" value="Genomic_DNA"/>
</dbReference>
<evidence type="ECO:0000313" key="3">
    <source>
        <dbReference type="Proteomes" id="UP001138672"/>
    </source>
</evidence>